<keyword evidence="4" id="KW-1185">Reference proteome</keyword>
<sequence length="155" mass="17371">MNAGDSTRCFVDSNIWLYRFILNSSDSSAIQKQQIATNVTSQENLLVSVQVINEVCANLIRKAGFDNSQIQNLIEDFVQGCEILSISLETLQYGVKLRVGEARRRHRYLLSFWDSLIVASAVLGQASILYSEDMQDGLIIENALQIVNPFLQGKL</sequence>
<feature type="domain" description="PIN" evidence="2">
    <location>
        <begin position="10"/>
        <end position="133"/>
    </location>
</feature>
<dbReference type="Proteomes" id="UP000660380">
    <property type="component" value="Unassembled WGS sequence"/>
</dbReference>
<dbReference type="SUPFAM" id="SSF88723">
    <property type="entry name" value="PIN domain-like"/>
    <property type="match status" value="1"/>
</dbReference>
<gene>
    <name evidence="3" type="ORF">H6G81_02735</name>
</gene>
<feature type="transmembrane region" description="Helical" evidence="1">
    <location>
        <begin position="108"/>
        <end position="130"/>
    </location>
</feature>
<evidence type="ECO:0000313" key="3">
    <source>
        <dbReference type="EMBL" id="MBD2603473.1"/>
    </source>
</evidence>
<accession>A0ABR8GJZ0</accession>
<evidence type="ECO:0000259" key="2">
    <source>
        <dbReference type="Pfam" id="PF01850"/>
    </source>
</evidence>
<reference evidence="3 4" key="1">
    <citation type="journal article" date="2020" name="ISME J.">
        <title>Comparative genomics reveals insights into cyanobacterial evolution and habitat adaptation.</title>
        <authorList>
            <person name="Chen M.Y."/>
            <person name="Teng W.K."/>
            <person name="Zhao L."/>
            <person name="Hu C.X."/>
            <person name="Zhou Y.K."/>
            <person name="Han B.P."/>
            <person name="Song L.R."/>
            <person name="Shu W.S."/>
        </authorList>
    </citation>
    <scope>NUCLEOTIDE SEQUENCE [LARGE SCALE GENOMIC DNA]</scope>
    <source>
        <strain evidence="3 4">FACHB-248</strain>
    </source>
</reference>
<protein>
    <submittedName>
        <fullName evidence="3">PIN domain-containing protein</fullName>
    </submittedName>
</protein>
<dbReference type="InterPro" id="IPR029060">
    <property type="entry name" value="PIN-like_dom_sf"/>
</dbReference>
<dbReference type="RefSeq" id="WP_029633852.1">
    <property type="nucleotide sequence ID" value="NZ_JACJTA010000004.1"/>
</dbReference>
<comment type="caution">
    <text evidence="3">The sequence shown here is derived from an EMBL/GenBank/DDBJ whole genome shotgun (WGS) entry which is preliminary data.</text>
</comment>
<evidence type="ECO:0000256" key="1">
    <source>
        <dbReference type="SAM" id="Phobius"/>
    </source>
</evidence>
<name>A0ABR8GJZ0_9CYAN</name>
<dbReference type="EMBL" id="JACJTA010000004">
    <property type="protein sequence ID" value="MBD2603473.1"/>
    <property type="molecule type" value="Genomic_DNA"/>
</dbReference>
<proteinExistence type="predicted"/>
<dbReference type="Pfam" id="PF01850">
    <property type="entry name" value="PIN"/>
    <property type="match status" value="1"/>
</dbReference>
<evidence type="ECO:0000313" key="4">
    <source>
        <dbReference type="Proteomes" id="UP000660380"/>
    </source>
</evidence>
<keyword evidence="1" id="KW-1133">Transmembrane helix</keyword>
<keyword evidence="1" id="KW-0472">Membrane</keyword>
<organism evidence="3 4">
    <name type="scientific">Scytonema hofmannii FACHB-248</name>
    <dbReference type="NCBI Taxonomy" id="1842502"/>
    <lineage>
        <taxon>Bacteria</taxon>
        <taxon>Bacillati</taxon>
        <taxon>Cyanobacteriota</taxon>
        <taxon>Cyanophyceae</taxon>
        <taxon>Nostocales</taxon>
        <taxon>Scytonemataceae</taxon>
        <taxon>Scytonema</taxon>
    </lineage>
</organism>
<dbReference type="CDD" id="cd18692">
    <property type="entry name" value="PIN_VapC-like"/>
    <property type="match status" value="1"/>
</dbReference>
<dbReference type="Gene3D" id="3.40.50.1010">
    <property type="entry name" value="5'-nuclease"/>
    <property type="match status" value="1"/>
</dbReference>
<keyword evidence="1" id="KW-0812">Transmembrane</keyword>
<dbReference type="InterPro" id="IPR002716">
    <property type="entry name" value="PIN_dom"/>
</dbReference>